<dbReference type="AlphaFoldDB" id="A0A6C0DYS3"/>
<accession>A0A6C0DYS3</accession>
<evidence type="ECO:0000313" key="1">
    <source>
        <dbReference type="EMBL" id="QHT21209.1"/>
    </source>
</evidence>
<name>A0A6C0DYS3_9ZZZZ</name>
<organism evidence="1">
    <name type="scientific">viral metagenome</name>
    <dbReference type="NCBI Taxonomy" id="1070528"/>
    <lineage>
        <taxon>unclassified sequences</taxon>
        <taxon>metagenomes</taxon>
        <taxon>organismal metagenomes</taxon>
    </lineage>
</organism>
<proteinExistence type="predicted"/>
<protein>
    <submittedName>
        <fullName evidence="1">Uncharacterized protein</fullName>
    </submittedName>
</protein>
<reference evidence="1" key="1">
    <citation type="journal article" date="2020" name="Nature">
        <title>Giant virus diversity and host interactions through global metagenomics.</title>
        <authorList>
            <person name="Schulz F."/>
            <person name="Roux S."/>
            <person name="Paez-Espino D."/>
            <person name="Jungbluth S."/>
            <person name="Walsh D.A."/>
            <person name="Denef V.J."/>
            <person name="McMahon K.D."/>
            <person name="Konstantinidis K.T."/>
            <person name="Eloe-Fadrosh E.A."/>
            <person name="Kyrpides N.C."/>
            <person name="Woyke T."/>
        </authorList>
    </citation>
    <scope>NUCLEOTIDE SEQUENCE</scope>
    <source>
        <strain evidence="1">GVMAG-M-3300023174-92</strain>
    </source>
</reference>
<dbReference type="EMBL" id="MN739688">
    <property type="protein sequence ID" value="QHT21209.1"/>
    <property type="molecule type" value="Genomic_DNA"/>
</dbReference>
<sequence>MEITAYLTECIRNQTPVSFSKYGDGEYLAASGCSGANCDRDTYTEALSRGLREGFASMVEKGPNTYIGIWHDGNHIEFWKTLLNPGVSTPINLAKYHTIIMDNDSRKEKVELLRTIKTSSMKKIYVCNPLMVRAKGLLNIDCMIHVPFNNWFDAKFDEILAEIKSALTDEPCIVMTSAGMGAKVLIAELTKVYPQNIYLDFGSALDKVCTKKTSRGWEPSYEELMSELRELLPEDWDAEEYRPVFEEAKQKLGVHAPWLI</sequence>